<evidence type="ECO:0000313" key="2">
    <source>
        <dbReference type="EMBL" id="MFC6440275.1"/>
    </source>
</evidence>
<dbReference type="InterPro" id="IPR018643">
    <property type="entry name" value="DUF2069_membrane"/>
</dbReference>
<proteinExistence type="predicted"/>
<sequence>MQPKTKRFRALALIGYFGLLSFVTLWQLVLRAEQPYSYFFIFLVFILPLLLPLPGMVAGKPYTHAWANFIVMFYFLHSLTALYDHRGEWFYALVELLFASMMFIGCSYFARLRGRELGLGLKKASQQE</sequence>
<protein>
    <submittedName>
        <fullName evidence="2">DUF2069 domain-containing protein</fullName>
    </submittedName>
</protein>
<feature type="transmembrane region" description="Helical" evidence="1">
    <location>
        <begin position="12"/>
        <end position="30"/>
    </location>
</feature>
<feature type="transmembrane region" description="Helical" evidence="1">
    <location>
        <begin position="65"/>
        <end position="83"/>
    </location>
</feature>
<gene>
    <name evidence="2" type="ORF">ACFP85_08955</name>
</gene>
<feature type="transmembrane region" description="Helical" evidence="1">
    <location>
        <begin position="36"/>
        <end position="53"/>
    </location>
</feature>
<dbReference type="EMBL" id="JBHSUS010000001">
    <property type="protein sequence ID" value="MFC6440275.1"/>
    <property type="molecule type" value="Genomic_DNA"/>
</dbReference>
<dbReference type="Proteomes" id="UP001596364">
    <property type="component" value="Unassembled WGS sequence"/>
</dbReference>
<evidence type="ECO:0000313" key="3">
    <source>
        <dbReference type="Proteomes" id="UP001596364"/>
    </source>
</evidence>
<name>A0ABW1XLY3_9ALTE</name>
<dbReference type="RefSeq" id="WP_131258077.1">
    <property type="nucleotide sequence ID" value="NZ_JBHSUS010000001.1"/>
</dbReference>
<keyword evidence="1" id="KW-0472">Membrane</keyword>
<dbReference type="Pfam" id="PF09842">
    <property type="entry name" value="DUF2069"/>
    <property type="match status" value="1"/>
</dbReference>
<evidence type="ECO:0000256" key="1">
    <source>
        <dbReference type="SAM" id="Phobius"/>
    </source>
</evidence>
<keyword evidence="3" id="KW-1185">Reference proteome</keyword>
<feature type="transmembrane region" description="Helical" evidence="1">
    <location>
        <begin position="89"/>
        <end position="110"/>
    </location>
</feature>
<reference evidence="3" key="1">
    <citation type="journal article" date="2019" name="Int. J. Syst. Evol. Microbiol.">
        <title>The Global Catalogue of Microorganisms (GCM) 10K type strain sequencing project: providing services to taxonomists for standard genome sequencing and annotation.</title>
        <authorList>
            <consortium name="The Broad Institute Genomics Platform"/>
            <consortium name="The Broad Institute Genome Sequencing Center for Infectious Disease"/>
            <person name="Wu L."/>
            <person name="Ma J."/>
        </authorList>
    </citation>
    <scope>NUCLEOTIDE SEQUENCE [LARGE SCALE GENOMIC DNA]</scope>
    <source>
        <strain evidence="3">CGMCC 1.16031</strain>
    </source>
</reference>
<accession>A0ABW1XLY3</accession>
<keyword evidence="1" id="KW-1133">Transmembrane helix</keyword>
<organism evidence="2 3">
    <name type="scientific">Pseudobowmanella zhangzhouensis</name>
    <dbReference type="NCBI Taxonomy" id="1537679"/>
    <lineage>
        <taxon>Bacteria</taxon>
        <taxon>Pseudomonadati</taxon>
        <taxon>Pseudomonadota</taxon>
        <taxon>Gammaproteobacteria</taxon>
        <taxon>Alteromonadales</taxon>
        <taxon>Alteromonadaceae</taxon>
    </lineage>
</organism>
<comment type="caution">
    <text evidence="2">The sequence shown here is derived from an EMBL/GenBank/DDBJ whole genome shotgun (WGS) entry which is preliminary data.</text>
</comment>
<keyword evidence="1" id="KW-0812">Transmembrane</keyword>